<accession>A0A2T0PWD1</accession>
<feature type="region of interest" description="Disordered" evidence="1">
    <location>
        <begin position="133"/>
        <end position="160"/>
    </location>
</feature>
<keyword evidence="2" id="KW-0812">Transmembrane</keyword>
<reference evidence="4 5" key="1">
    <citation type="submission" date="2018-03" db="EMBL/GenBank/DDBJ databases">
        <title>Genomic Encyclopedia of Archaeal and Bacterial Type Strains, Phase II (KMG-II): from individual species to whole genera.</title>
        <authorList>
            <person name="Goeker M."/>
        </authorList>
    </citation>
    <scope>NUCLEOTIDE SEQUENCE [LARGE SCALE GENOMIC DNA]</scope>
    <source>
        <strain evidence="4 5">DSM 45601</strain>
    </source>
</reference>
<dbReference type="Pfam" id="PF23636">
    <property type="entry name" value="DUF7144"/>
    <property type="match status" value="1"/>
</dbReference>
<sequence length="160" mass="17281">MRETPNGWAVFAATMMLVGGAFNIIHGAVALFAPSYFLVAENALLFLDFYRWGLLLGGWGVVMVLAGLALLSGRMWARVFAILLACLNAVAQLVFSSAYPLWTVAVIAVDIVVVYGLTAGWSRGRIDREATTAYQGGRTDATTPRPQGAHAKRQEESPHP</sequence>
<comment type="caution">
    <text evidence="4">The sequence shown here is derived from an EMBL/GenBank/DDBJ whole genome shotgun (WGS) entry which is preliminary data.</text>
</comment>
<dbReference type="Proteomes" id="UP000237846">
    <property type="component" value="Unassembled WGS sequence"/>
</dbReference>
<evidence type="ECO:0000313" key="4">
    <source>
        <dbReference type="EMBL" id="PRX95668.1"/>
    </source>
</evidence>
<evidence type="ECO:0000259" key="3">
    <source>
        <dbReference type="Pfam" id="PF23636"/>
    </source>
</evidence>
<dbReference type="RefSeq" id="WP_146159579.1">
    <property type="nucleotide sequence ID" value="NZ_PVZC01000009.1"/>
</dbReference>
<dbReference type="OrthoDB" id="4482242at2"/>
<keyword evidence="5" id="KW-1185">Reference proteome</keyword>
<proteinExistence type="predicted"/>
<dbReference type="AlphaFoldDB" id="A0A2T0PWD1"/>
<gene>
    <name evidence="4" type="ORF">CLV72_109277</name>
</gene>
<dbReference type="InterPro" id="IPR055568">
    <property type="entry name" value="DUF7144"/>
</dbReference>
<organism evidence="4 5">
    <name type="scientific">Allonocardiopsis opalescens</name>
    <dbReference type="NCBI Taxonomy" id="1144618"/>
    <lineage>
        <taxon>Bacteria</taxon>
        <taxon>Bacillati</taxon>
        <taxon>Actinomycetota</taxon>
        <taxon>Actinomycetes</taxon>
        <taxon>Streptosporangiales</taxon>
        <taxon>Allonocardiopsis</taxon>
    </lineage>
</organism>
<feature type="domain" description="DUF7144" evidence="3">
    <location>
        <begin position="8"/>
        <end position="121"/>
    </location>
</feature>
<evidence type="ECO:0000256" key="2">
    <source>
        <dbReference type="SAM" id="Phobius"/>
    </source>
</evidence>
<feature type="transmembrane region" description="Helical" evidence="2">
    <location>
        <begin position="76"/>
        <end position="95"/>
    </location>
</feature>
<name>A0A2T0PWD1_9ACTN</name>
<feature type="transmembrane region" description="Helical" evidence="2">
    <location>
        <begin position="7"/>
        <end position="37"/>
    </location>
</feature>
<dbReference type="EMBL" id="PVZC01000009">
    <property type="protein sequence ID" value="PRX95668.1"/>
    <property type="molecule type" value="Genomic_DNA"/>
</dbReference>
<keyword evidence="2" id="KW-0472">Membrane</keyword>
<evidence type="ECO:0000313" key="5">
    <source>
        <dbReference type="Proteomes" id="UP000237846"/>
    </source>
</evidence>
<feature type="transmembrane region" description="Helical" evidence="2">
    <location>
        <begin position="49"/>
        <end position="71"/>
    </location>
</feature>
<feature type="transmembrane region" description="Helical" evidence="2">
    <location>
        <begin position="101"/>
        <end position="121"/>
    </location>
</feature>
<protein>
    <recommendedName>
        <fullName evidence="3">DUF7144 domain-containing protein</fullName>
    </recommendedName>
</protein>
<keyword evidence="2" id="KW-1133">Transmembrane helix</keyword>
<evidence type="ECO:0000256" key="1">
    <source>
        <dbReference type="SAM" id="MobiDB-lite"/>
    </source>
</evidence>